<name>A0A4U5JII1_9EURY</name>
<organism evidence="1 2">
    <name type="scientific">Natronomonas salsuginis</name>
    <dbReference type="NCBI Taxonomy" id="2217661"/>
    <lineage>
        <taxon>Archaea</taxon>
        <taxon>Methanobacteriati</taxon>
        <taxon>Methanobacteriota</taxon>
        <taxon>Stenosarchaea group</taxon>
        <taxon>Halobacteria</taxon>
        <taxon>Halobacteriales</taxon>
        <taxon>Natronomonadaceae</taxon>
        <taxon>Natronomonas</taxon>
    </lineage>
</organism>
<dbReference type="RefSeq" id="WP_137275791.1">
    <property type="nucleotide sequence ID" value="NZ_QKNX01000002.1"/>
</dbReference>
<dbReference type="AlphaFoldDB" id="A0A4U5JII1"/>
<comment type="caution">
    <text evidence="1">The sequence shown here is derived from an EMBL/GenBank/DDBJ whole genome shotgun (WGS) entry which is preliminary data.</text>
</comment>
<dbReference type="Proteomes" id="UP000308037">
    <property type="component" value="Unassembled WGS sequence"/>
</dbReference>
<proteinExistence type="predicted"/>
<protein>
    <submittedName>
        <fullName evidence="1">Uncharacterized protein</fullName>
    </submittedName>
</protein>
<reference evidence="1 2" key="1">
    <citation type="submission" date="2019-04" db="EMBL/GenBank/DDBJ databases">
        <title>Natronomonas sp. F20-122 a newhaloarchaeon isolated from a saline saltern of Isla Bacuta, Huelva, Spain.</title>
        <authorList>
            <person name="Duran-Viseras A."/>
            <person name="Sanchez-Porro C."/>
            <person name="Ventosa A."/>
        </authorList>
    </citation>
    <scope>NUCLEOTIDE SEQUENCE [LARGE SCALE GENOMIC DNA]</scope>
    <source>
        <strain evidence="1 2">F20-122</strain>
    </source>
</reference>
<sequence>MSKSEPWHAGFDVVDFEATPLSELPEDDGFHLICPVDGCEHEAEFDHLGEVRESGWTKLSRKDAILTDGTTLKEAYCPAHSLGDTQEMVTELREGLGVPLDTQNQQSTREQDKDEYAAFEFADGEVTLDGFLLTCGCDACYRQEHADALGDAERDGWVSGQMVGILADGQMLFNGRCPEHR</sequence>
<accession>A0A4U5JII1</accession>
<keyword evidence="2" id="KW-1185">Reference proteome</keyword>
<evidence type="ECO:0000313" key="1">
    <source>
        <dbReference type="EMBL" id="TKR25889.1"/>
    </source>
</evidence>
<gene>
    <name evidence="1" type="ORF">DM868_05160</name>
</gene>
<dbReference type="EMBL" id="QKNX01000002">
    <property type="protein sequence ID" value="TKR25889.1"/>
    <property type="molecule type" value="Genomic_DNA"/>
</dbReference>
<dbReference type="OrthoDB" id="375460at2157"/>
<evidence type="ECO:0000313" key="2">
    <source>
        <dbReference type="Proteomes" id="UP000308037"/>
    </source>
</evidence>